<comment type="caution">
    <text evidence="1">The sequence shown here is derived from an EMBL/GenBank/DDBJ whole genome shotgun (WGS) entry which is preliminary data.</text>
</comment>
<name>A0A4D9EUK8_9SAUR</name>
<evidence type="ECO:0000313" key="2">
    <source>
        <dbReference type="Proteomes" id="UP000297703"/>
    </source>
</evidence>
<dbReference type="AlphaFoldDB" id="A0A4D9EUK8"/>
<proteinExistence type="predicted"/>
<gene>
    <name evidence="1" type="ORF">DR999_PMT03714</name>
</gene>
<keyword evidence="2" id="KW-1185">Reference proteome</keyword>
<accession>A0A4D9EUK8</accession>
<sequence>MGQGPSPPGAGCMAWERHPPGGLLLGAGVPRAQLWLRLRPVIVLVLPGGQRRREQRCPPPFVLQANEPLSLRSHVLLGPDPPMGAEIRESLCLAPRLLSLRGESLRLGSGRAQATFNWWFF</sequence>
<keyword evidence="1" id="KW-0346">Stress response</keyword>
<protein>
    <submittedName>
        <fullName evidence="1">Activator of 90 kDa heat shock protein ATPase-like protein 1</fullName>
    </submittedName>
</protein>
<reference evidence="1 2" key="2">
    <citation type="submission" date="2019-04" db="EMBL/GenBank/DDBJ databases">
        <title>The genome sequence of big-headed turtle.</title>
        <authorList>
            <person name="Gong S."/>
        </authorList>
    </citation>
    <scope>NUCLEOTIDE SEQUENCE [LARGE SCALE GENOMIC DNA]</scope>
    <source>
        <strain evidence="1">DO16091913</strain>
        <tissue evidence="1">Muscle</tissue>
    </source>
</reference>
<organism evidence="1 2">
    <name type="scientific">Platysternon megacephalum</name>
    <name type="common">big-headed turtle</name>
    <dbReference type="NCBI Taxonomy" id="55544"/>
    <lineage>
        <taxon>Eukaryota</taxon>
        <taxon>Metazoa</taxon>
        <taxon>Chordata</taxon>
        <taxon>Craniata</taxon>
        <taxon>Vertebrata</taxon>
        <taxon>Euteleostomi</taxon>
        <taxon>Archelosauria</taxon>
        <taxon>Testudinata</taxon>
        <taxon>Testudines</taxon>
        <taxon>Cryptodira</taxon>
        <taxon>Durocryptodira</taxon>
        <taxon>Testudinoidea</taxon>
        <taxon>Platysternidae</taxon>
        <taxon>Platysternon</taxon>
    </lineage>
</organism>
<evidence type="ECO:0000313" key="1">
    <source>
        <dbReference type="EMBL" id="TFK12885.1"/>
    </source>
</evidence>
<reference evidence="1 2" key="1">
    <citation type="submission" date="2019-04" db="EMBL/GenBank/DDBJ databases">
        <title>Draft genome of the big-headed turtle Platysternon megacephalum.</title>
        <authorList>
            <person name="Gong S."/>
        </authorList>
    </citation>
    <scope>NUCLEOTIDE SEQUENCE [LARGE SCALE GENOMIC DNA]</scope>
    <source>
        <strain evidence="1">DO16091913</strain>
        <tissue evidence="1">Muscle</tissue>
    </source>
</reference>
<dbReference type="EMBL" id="QXTE01000018">
    <property type="protein sequence ID" value="TFK12885.1"/>
    <property type="molecule type" value="Genomic_DNA"/>
</dbReference>
<dbReference type="Proteomes" id="UP000297703">
    <property type="component" value="Unassembled WGS sequence"/>
</dbReference>